<evidence type="ECO:0000256" key="2">
    <source>
        <dbReference type="SAM" id="SignalP"/>
    </source>
</evidence>
<keyword evidence="1" id="KW-1133">Transmembrane helix</keyword>
<evidence type="ECO:0008006" key="4">
    <source>
        <dbReference type="Google" id="ProtNLM"/>
    </source>
</evidence>
<evidence type="ECO:0000313" key="3">
    <source>
        <dbReference type="EMBL" id="QIM10341.1"/>
    </source>
</evidence>
<reference evidence="3" key="1">
    <citation type="journal article" date="2020" name="J. ISSAAS">
        <title>Lactobacilli and other gastrointestinal microbiota of Peromyscus leucopus, reservoir host for agents of Lyme disease and other zoonoses in North America.</title>
        <authorList>
            <person name="Milovic A."/>
            <person name="Bassam K."/>
            <person name="Shao H."/>
            <person name="Chatzistamou I."/>
            <person name="Tufts D.M."/>
            <person name="Diuk-Wasser M."/>
            <person name="Barbour A.G."/>
        </authorList>
    </citation>
    <scope>NUCLEOTIDE SEQUENCE</scope>
    <source>
        <strain evidence="3">LL90</strain>
    </source>
</reference>
<protein>
    <recommendedName>
        <fullName evidence="4">Lipoprotein</fullName>
    </recommendedName>
</protein>
<dbReference type="EMBL" id="MN990728">
    <property type="protein sequence ID" value="QIM10341.1"/>
    <property type="molecule type" value="Genomic_DNA"/>
</dbReference>
<dbReference type="PROSITE" id="PS51257">
    <property type="entry name" value="PROKAR_LIPOPROTEIN"/>
    <property type="match status" value="1"/>
</dbReference>
<feature type="transmembrane region" description="Helical" evidence="1">
    <location>
        <begin position="135"/>
        <end position="153"/>
    </location>
</feature>
<accession>A0A6G8F2P8</accession>
<proteinExistence type="predicted"/>
<keyword evidence="1" id="KW-0812">Transmembrane</keyword>
<gene>
    <name evidence="3" type="ORF">PlAlph_0950</name>
</gene>
<keyword evidence="1" id="KW-0472">Membrane</keyword>
<sequence>MKNNLIFMMLAAVSLSFTSCDMSDNSADVKIIASGYFKKDGEFCFVEIDSVKYARYFVYPNKSGRDGKQKMVPVDGRSVTVFLLSDSPAVELVAGEQSEECLEESFSTKSCSPAVEFVASEQSKESLEESSSTKSYLIVFVVFIIIIIILDVLI</sequence>
<feature type="signal peptide" evidence="2">
    <location>
        <begin position="1"/>
        <end position="19"/>
    </location>
</feature>
<feature type="chain" id="PRO_5026055472" description="Lipoprotein" evidence="2">
    <location>
        <begin position="20"/>
        <end position="154"/>
    </location>
</feature>
<evidence type="ECO:0000256" key="1">
    <source>
        <dbReference type="SAM" id="Phobius"/>
    </source>
</evidence>
<dbReference type="AlphaFoldDB" id="A0A6G8F2P8"/>
<name>A0A6G8F2P8_9PROT</name>
<keyword evidence="2" id="KW-0732">Signal</keyword>
<organism evidence="3">
    <name type="scientific">uncultured Alphaproteobacteria bacterium</name>
    <dbReference type="NCBI Taxonomy" id="91750"/>
    <lineage>
        <taxon>Bacteria</taxon>
        <taxon>Pseudomonadati</taxon>
        <taxon>Pseudomonadota</taxon>
        <taxon>Alphaproteobacteria</taxon>
        <taxon>environmental samples</taxon>
    </lineage>
</organism>